<dbReference type="Proteomes" id="UP000467428">
    <property type="component" value="Chromosome"/>
</dbReference>
<keyword evidence="5" id="KW-1185">Reference proteome</keyword>
<dbReference type="GO" id="GO:0016747">
    <property type="term" value="F:acyltransferase activity, transferring groups other than amino-acyl groups"/>
    <property type="evidence" value="ECO:0007669"/>
    <property type="project" value="InterPro"/>
</dbReference>
<organism evidence="4 5">
    <name type="scientific">Mycolicibacterium arabiense</name>
    <dbReference type="NCBI Taxonomy" id="1286181"/>
    <lineage>
        <taxon>Bacteria</taxon>
        <taxon>Bacillati</taxon>
        <taxon>Actinomycetota</taxon>
        <taxon>Actinomycetes</taxon>
        <taxon>Mycobacteriales</taxon>
        <taxon>Mycobacteriaceae</taxon>
        <taxon>Mycolicibacterium</taxon>
    </lineage>
</organism>
<keyword evidence="1 4" id="KW-0808">Transferase</keyword>
<dbReference type="CDD" id="cd04301">
    <property type="entry name" value="NAT_SF"/>
    <property type="match status" value="1"/>
</dbReference>
<evidence type="ECO:0000313" key="5">
    <source>
        <dbReference type="Proteomes" id="UP000467428"/>
    </source>
</evidence>
<geneLocation type="plasmid" evidence="5">
    <name>pjcm18538 dna</name>
</geneLocation>
<dbReference type="PROSITE" id="PS51186">
    <property type="entry name" value="GNAT"/>
    <property type="match status" value="1"/>
</dbReference>
<dbReference type="EMBL" id="AP022593">
    <property type="protein sequence ID" value="BBY47907.1"/>
    <property type="molecule type" value="Genomic_DNA"/>
</dbReference>
<dbReference type="AlphaFoldDB" id="A0A7I7RTM1"/>
<evidence type="ECO:0000256" key="1">
    <source>
        <dbReference type="ARBA" id="ARBA00022679"/>
    </source>
</evidence>
<dbReference type="InterPro" id="IPR016181">
    <property type="entry name" value="Acyl_CoA_acyltransferase"/>
</dbReference>
<dbReference type="Gene3D" id="3.40.630.30">
    <property type="match status" value="1"/>
</dbReference>
<proteinExistence type="predicted"/>
<evidence type="ECO:0000256" key="2">
    <source>
        <dbReference type="ARBA" id="ARBA00023315"/>
    </source>
</evidence>
<protein>
    <submittedName>
        <fullName evidence="4">N-acetyltransferase</fullName>
    </submittedName>
</protein>
<feature type="domain" description="N-acetyltransferase" evidence="3">
    <location>
        <begin position="1"/>
        <end position="151"/>
    </location>
</feature>
<keyword evidence="2" id="KW-0012">Acyltransferase</keyword>
<sequence length="151" mass="17257">MVRLTEEQWRAFAAVRLRALRDTLGAQDRQYRSEEAFTAAQWRRRLRAHTQFAAVLDDRMVGLIGVQRESADSAYLYSLWLEPSARRRGLAHELVTAAVDWARDERMRTVTLRVEEDNDVALGVYQDLGFTMDATVTAGNPDEVTMRLNVG</sequence>
<dbReference type="InterPro" id="IPR050832">
    <property type="entry name" value="Bact_Acetyltransf"/>
</dbReference>
<evidence type="ECO:0000259" key="3">
    <source>
        <dbReference type="PROSITE" id="PS51186"/>
    </source>
</evidence>
<dbReference type="SUPFAM" id="SSF55729">
    <property type="entry name" value="Acyl-CoA N-acyltransferases (Nat)"/>
    <property type="match status" value="1"/>
</dbReference>
<accession>A0A7I7RTM1</accession>
<gene>
    <name evidence="4" type="ORF">MARA_13750</name>
</gene>
<dbReference type="KEGG" id="marz:MARA_13750"/>
<dbReference type="Pfam" id="PF00583">
    <property type="entry name" value="Acetyltransf_1"/>
    <property type="match status" value="1"/>
</dbReference>
<evidence type="ECO:0000313" key="4">
    <source>
        <dbReference type="EMBL" id="BBY47907.1"/>
    </source>
</evidence>
<name>A0A7I7RTM1_9MYCO</name>
<dbReference type="PANTHER" id="PTHR43877">
    <property type="entry name" value="AMINOALKYLPHOSPHONATE N-ACETYLTRANSFERASE-RELATED-RELATED"/>
    <property type="match status" value="1"/>
</dbReference>
<dbReference type="InterPro" id="IPR000182">
    <property type="entry name" value="GNAT_dom"/>
</dbReference>
<reference evidence="4 5" key="1">
    <citation type="journal article" date="2019" name="Emerg. Microbes Infect.">
        <title>Comprehensive subspecies identification of 175 nontuberculous mycobacteria species based on 7547 genomic profiles.</title>
        <authorList>
            <person name="Matsumoto Y."/>
            <person name="Kinjo T."/>
            <person name="Motooka D."/>
            <person name="Nabeya D."/>
            <person name="Jung N."/>
            <person name="Uechi K."/>
            <person name="Horii T."/>
            <person name="Iida T."/>
            <person name="Fujita J."/>
            <person name="Nakamura S."/>
        </authorList>
    </citation>
    <scope>NUCLEOTIDE SEQUENCE [LARGE SCALE GENOMIC DNA]</scope>
    <source>
        <strain evidence="4 5">JCM 18538</strain>
    </source>
</reference>